<evidence type="ECO:0000259" key="5">
    <source>
        <dbReference type="Pfam" id="PF26168"/>
    </source>
</evidence>
<reference evidence="6 7" key="1">
    <citation type="journal article" date="2016" name="Sci. Rep.">
        <title>The Dendrobium catenatum Lindl. genome sequence provides insights into polysaccharide synthase, floral development and adaptive evolution.</title>
        <authorList>
            <person name="Zhang G.Q."/>
            <person name="Xu Q."/>
            <person name="Bian C."/>
            <person name="Tsai W.C."/>
            <person name="Yeh C.M."/>
            <person name="Liu K.W."/>
            <person name="Yoshida K."/>
            <person name="Zhang L.S."/>
            <person name="Chang S.B."/>
            <person name="Chen F."/>
            <person name="Shi Y."/>
            <person name="Su Y.Y."/>
            <person name="Zhang Y.Q."/>
            <person name="Chen L.J."/>
            <person name="Yin Y."/>
            <person name="Lin M."/>
            <person name="Huang H."/>
            <person name="Deng H."/>
            <person name="Wang Z.W."/>
            <person name="Zhu S.L."/>
            <person name="Zhao X."/>
            <person name="Deng C."/>
            <person name="Niu S.C."/>
            <person name="Huang J."/>
            <person name="Wang M."/>
            <person name="Liu G.H."/>
            <person name="Yang H.J."/>
            <person name="Xiao X.J."/>
            <person name="Hsiao Y.Y."/>
            <person name="Wu W.L."/>
            <person name="Chen Y.Y."/>
            <person name="Mitsuda N."/>
            <person name="Ohme-Takagi M."/>
            <person name="Luo Y.B."/>
            <person name="Van de Peer Y."/>
            <person name="Liu Z.J."/>
        </authorList>
    </citation>
    <scope>NUCLEOTIDE SEQUENCE [LARGE SCALE GENOMIC DNA]</scope>
    <source>
        <tissue evidence="6">The whole plant</tissue>
    </source>
</reference>
<keyword evidence="7" id="KW-1185">Reference proteome</keyword>
<evidence type="ECO:0000256" key="4">
    <source>
        <dbReference type="RuleBase" id="RU362057"/>
    </source>
</evidence>
<evidence type="ECO:0000313" key="7">
    <source>
        <dbReference type="Proteomes" id="UP000233837"/>
    </source>
</evidence>
<dbReference type="EC" id="2.4.1.-" evidence="4"/>
<dbReference type="Pfam" id="PF26168">
    <property type="entry name" value="Glyco_transf_N"/>
    <property type="match status" value="1"/>
</dbReference>
<organism evidence="6 7">
    <name type="scientific">Dendrobium catenatum</name>
    <dbReference type="NCBI Taxonomy" id="906689"/>
    <lineage>
        <taxon>Eukaryota</taxon>
        <taxon>Viridiplantae</taxon>
        <taxon>Streptophyta</taxon>
        <taxon>Embryophyta</taxon>
        <taxon>Tracheophyta</taxon>
        <taxon>Spermatophyta</taxon>
        <taxon>Magnoliopsida</taxon>
        <taxon>Liliopsida</taxon>
        <taxon>Asparagales</taxon>
        <taxon>Orchidaceae</taxon>
        <taxon>Epidendroideae</taxon>
        <taxon>Malaxideae</taxon>
        <taxon>Dendrobiinae</taxon>
        <taxon>Dendrobium</taxon>
    </lineage>
</organism>
<dbReference type="FunFam" id="3.40.50.2000:FF:000060">
    <property type="entry name" value="Glycosyltransferase"/>
    <property type="match status" value="1"/>
</dbReference>
<dbReference type="GO" id="GO:0008194">
    <property type="term" value="F:UDP-glycosyltransferase activity"/>
    <property type="evidence" value="ECO:0007669"/>
    <property type="project" value="InterPro"/>
</dbReference>
<evidence type="ECO:0000256" key="1">
    <source>
        <dbReference type="ARBA" id="ARBA00009995"/>
    </source>
</evidence>
<reference evidence="6 7" key="2">
    <citation type="journal article" date="2017" name="Nature">
        <title>The Apostasia genome and the evolution of orchids.</title>
        <authorList>
            <person name="Zhang G.Q."/>
            <person name="Liu K.W."/>
            <person name="Li Z."/>
            <person name="Lohaus R."/>
            <person name="Hsiao Y.Y."/>
            <person name="Niu S.C."/>
            <person name="Wang J.Y."/>
            <person name="Lin Y.C."/>
            <person name="Xu Q."/>
            <person name="Chen L.J."/>
            <person name="Yoshida K."/>
            <person name="Fujiwara S."/>
            <person name="Wang Z.W."/>
            <person name="Zhang Y.Q."/>
            <person name="Mitsuda N."/>
            <person name="Wang M."/>
            <person name="Liu G.H."/>
            <person name="Pecoraro L."/>
            <person name="Huang H.X."/>
            <person name="Xiao X.J."/>
            <person name="Lin M."/>
            <person name="Wu X.Y."/>
            <person name="Wu W.L."/>
            <person name="Chen Y.Y."/>
            <person name="Chang S.B."/>
            <person name="Sakamoto S."/>
            <person name="Ohme-Takagi M."/>
            <person name="Yagi M."/>
            <person name="Zeng S.J."/>
            <person name="Shen C.Y."/>
            <person name="Yeh C.M."/>
            <person name="Luo Y.B."/>
            <person name="Tsai W.C."/>
            <person name="Van de Peer Y."/>
            <person name="Liu Z.J."/>
        </authorList>
    </citation>
    <scope>NUCLEOTIDE SEQUENCE [LARGE SCALE GENOMIC DNA]</scope>
    <source>
        <tissue evidence="6">The whole plant</tissue>
    </source>
</reference>
<dbReference type="GO" id="GO:1901137">
    <property type="term" value="P:carbohydrate derivative biosynthetic process"/>
    <property type="evidence" value="ECO:0007669"/>
    <property type="project" value="UniProtKB-ARBA"/>
</dbReference>
<dbReference type="PANTHER" id="PTHR48044:SF22">
    <property type="entry name" value="GLYCOSYLTRANSFERASE"/>
    <property type="match status" value="1"/>
</dbReference>
<dbReference type="InterPro" id="IPR058980">
    <property type="entry name" value="Glyco_transf_N"/>
</dbReference>
<evidence type="ECO:0000313" key="6">
    <source>
        <dbReference type="EMBL" id="PKU76755.1"/>
    </source>
</evidence>
<dbReference type="InterPro" id="IPR035595">
    <property type="entry name" value="UDP_glycos_trans_CS"/>
</dbReference>
<protein>
    <recommendedName>
        <fullName evidence="4">Glycosyltransferase</fullName>
        <ecNumber evidence="4">2.4.1.-</ecNumber>
    </recommendedName>
</protein>
<dbReference type="AlphaFoldDB" id="A0A2I0WM67"/>
<comment type="similarity">
    <text evidence="1 3">Belongs to the UDP-glycosyltransferase family.</text>
</comment>
<evidence type="ECO:0000256" key="2">
    <source>
        <dbReference type="ARBA" id="ARBA00022679"/>
    </source>
</evidence>
<gene>
    <name evidence="6" type="primary">CISZOG1</name>
    <name evidence="6" type="ORF">MA16_Dca001361</name>
</gene>
<dbReference type="CDD" id="cd03784">
    <property type="entry name" value="GT1_Gtf-like"/>
    <property type="match status" value="1"/>
</dbReference>
<evidence type="ECO:0000256" key="3">
    <source>
        <dbReference type="RuleBase" id="RU003718"/>
    </source>
</evidence>
<dbReference type="SUPFAM" id="SSF53756">
    <property type="entry name" value="UDP-Glycosyltransferase/glycogen phosphorylase"/>
    <property type="match status" value="1"/>
</dbReference>
<keyword evidence="2 3" id="KW-0808">Transferase</keyword>
<dbReference type="Pfam" id="PF00201">
    <property type="entry name" value="UDPGT"/>
    <property type="match status" value="1"/>
</dbReference>
<feature type="domain" description="Glycosyltransferase N-terminal" evidence="5">
    <location>
        <begin position="13"/>
        <end position="241"/>
    </location>
</feature>
<dbReference type="EMBL" id="KZ502537">
    <property type="protein sequence ID" value="PKU76755.1"/>
    <property type="molecule type" value="Genomic_DNA"/>
</dbReference>
<dbReference type="Proteomes" id="UP000233837">
    <property type="component" value="Unassembled WGS sequence"/>
</dbReference>
<keyword evidence="3" id="KW-0328">Glycosyltransferase</keyword>
<dbReference type="PROSITE" id="PS00375">
    <property type="entry name" value="UDPGT"/>
    <property type="match status" value="1"/>
</dbReference>
<dbReference type="InterPro" id="IPR002213">
    <property type="entry name" value="UDP_glucos_trans"/>
</dbReference>
<name>A0A2I0WM67_9ASPA</name>
<sequence length="465" mass="51415">MMVSLTNSQESTAIAVVMVPLPMQGHLNPLLHLSAHLATRGIAVHYVSSATHNRQASQRFHGWNLSSSSSPTSSHLHFHDLPFTSLPLPSPYPSPNSATTKFPSHHQASFDASTSQLLPHLSPILLSLSLSHRRVVLLHDSSMSFANSAASPKIESFSFHTSSAISNLFFLGKSELCQAKLISCFGEEFLDWVWQQRRIPIAVKGRIFNTCRSIEGEFLNQLSSEPAWKGQRIFAIGPLNPILADRGRSDERCLKWLDRQPVASVVYVSFGTTATMTREQEKEIAAGLEESGERFIWVRREADRCNIFETEGKEEEEEDSALAELEERTKGRIVVVRGWAPQLQILAHPSTGGFLSHCGWNSCMEAMSNGVPILAWPIHSDQPTNTVLVTKILKVGMVVKEWSDKDEVVAAATVKDAVVKLMVGDEGGEVRKKAREVGESLRAAVVDGGSSKEDFDEFVNYICRL</sequence>
<dbReference type="OrthoDB" id="5835829at2759"/>
<dbReference type="PANTHER" id="PTHR48044">
    <property type="entry name" value="GLYCOSYLTRANSFERASE"/>
    <property type="match status" value="1"/>
</dbReference>
<accession>A0A2I0WM67</accession>
<proteinExistence type="inferred from homology"/>
<dbReference type="Gene3D" id="3.40.50.2000">
    <property type="entry name" value="Glycogen Phosphorylase B"/>
    <property type="match status" value="2"/>
</dbReference>